<evidence type="ECO:0000313" key="2">
    <source>
        <dbReference type="EMBL" id="PUZ25066.1"/>
    </source>
</evidence>
<dbReference type="PANTHER" id="PTHR33164">
    <property type="entry name" value="TRANSCRIPTIONAL REGULATOR, MARR FAMILY"/>
    <property type="match status" value="1"/>
</dbReference>
<dbReference type="RefSeq" id="WP_108686903.1">
    <property type="nucleotide sequence ID" value="NZ_QCYK01000002.1"/>
</dbReference>
<proteinExistence type="predicted"/>
<dbReference type="PROSITE" id="PS50995">
    <property type="entry name" value="HTH_MARR_2"/>
    <property type="match status" value="1"/>
</dbReference>
<organism evidence="2 3">
    <name type="scientific">Chitinophaga parva</name>
    <dbReference type="NCBI Taxonomy" id="2169414"/>
    <lineage>
        <taxon>Bacteria</taxon>
        <taxon>Pseudomonadati</taxon>
        <taxon>Bacteroidota</taxon>
        <taxon>Chitinophagia</taxon>
        <taxon>Chitinophagales</taxon>
        <taxon>Chitinophagaceae</taxon>
        <taxon>Chitinophaga</taxon>
    </lineage>
</organism>
<accession>A0A2T7BFK3</accession>
<feature type="domain" description="HTH marR-type" evidence="1">
    <location>
        <begin position="53"/>
        <end position="186"/>
    </location>
</feature>
<name>A0A2T7BFK3_9BACT</name>
<gene>
    <name evidence="2" type="ORF">DCC81_12190</name>
</gene>
<keyword evidence="3" id="KW-1185">Reference proteome</keyword>
<dbReference type="InterPro" id="IPR000835">
    <property type="entry name" value="HTH_MarR-typ"/>
</dbReference>
<dbReference type="GO" id="GO:0003700">
    <property type="term" value="F:DNA-binding transcription factor activity"/>
    <property type="evidence" value="ECO:0007669"/>
    <property type="project" value="InterPro"/>
</dbReference>
<dbReference type="GO" id="GO:0006950">
    <property type="term" value="P:response to stress"/>
    <property type="evidence" value="ECO:0007669"/>
    <property type="project" value="TreeGrafter"/>
</dbReference>
<dbReference type="PRINTS" id="PR00598">
    <property type="entry name" value="HTHMARR"/>
</dbReference>
<dbReference type="EMBL" id="QCYK01000002">
    <property type="protein sequence ID" value="PUZ25066.1"/>
    <property type="molecule type" value="Genomic_DNA"/>
</dbReference>
<dbReference type="Proteomes" id="UP000244450">
    <property type="component" value="Unassembled WGS sequence"/>
</dbReference>
<dbReference type="PANTHER" id="PTHR33164:SF43">
    <property type="entry name" value="HTH-TYPE TRANSCRIPTIONAL REPRESSOR YETL"/>
    <property type="match status" value="1"/>
</dbReference>
<dbReference type="SMART" id="SM00347">
    <property type="entry name" value="HTH_MARR"/>
    <property type="match status" value="1"/>
</dbReference>
<dbReference type="InterPro" id="IPR036388">
    <property type="entry name" value="WH-like_DNA-bd_sf"/>
</dbReference>
<evidence type="ECO:0000259" key="1">
    <source>
        <dbReference type="PROSITE" id="PS50995"/>
    </source>
</evidence>
<reference evidence="2 3" key="1">
    <citation type="submission" date="2018-04" db="EMBL/GenBank/DDBJ databases">
        <title>Chitinophaga fuyangensis sp. nov., isolated from soil in a chemical factory.</title>
        <authorList>
            <person name="Chen K."/>
        </authorList>
    </citation>
    <scope>NUCLEOTIDE SEQUENCE [LARGE SCALE GENOMIC DNA]</scope>
    <source>
        <strain evidence="2 3">LY-1</strain>
    </source>
</reference>
<dbReference type="Pfam" id="PF13463">
    <property type="entry name" value="HTH_27"/>
    <property type="match status" value="1"/>
</dbReference>
<dbReference type="InterPro" id="IPR036390">
    <property type="entry name" value="WH_DNA-bd_sf"/>
</dbReference>
<dbReference type="Gene3D" id="1.10.10.10">
    <property type="entry name" value="Winged helix-like DNA-binding domain superfamily/Winged helix DNA-binding domain"/>
    <property type="match status" value="1"/>
</dbReference>
<dbReference type="SUPFAM" id="SSF46785">
    <property type="entry name" value="Winged helix' DNA-binding domain"/>
    <property type="match status" value="1"/>
</dbReference>
<dbReference type="AlphaFoldDB" id="A0A2T7BFK3"/>
<dbReference type="OrthoDB" id="961069at2"/>
<protein>
    <recommendedName>
        <fullName evidence="1">HTH marR-type domain-containing protein</fullName>
    </recommendedName>
</protein>
<sequence>MNKTVALVNEWGKFEAQHPDGSLEDFCRHYLAHQEQQQPKGKLVAGVVPDVPDGLLLKIIGRIQKLNLYYAHLALKETEVNQLEEFGMLTYIHQEKHPRKTDVIYASLFELSSGTDMLNRLKAKGLIEEQEDKEDKRSKRLSLTPRGEKVMAKCKARILRNANMIMKDLSQDDKLLCIQLLRNVEIKFSALWPTHRNSTFEAVYREVMEA</sequence>
<evidence type="ECO:0000313" key="3">
    <source>
        <dbReference type="Proteomes" id="UP000244450"/>
    </source>
</evidence>
<comment type="caution">
    <text evidence="2">The sequence shown here is derived from an EMBL/GenBank/DDBJ whole genome shotgun (WGS) entry which is preliminary data.</text>
</comment>
<dbReference type="InterPro" id="IPR039422">
    <property type="entry name" value="MarR/SlyA-like"/>
</dbReference>